<gene>
    <name evidence="2" type="ORF">PENSTE_c027G08721</name>
</gene>
<comment type="caution">
    <text evidence="2">The sequence shown here is derived from an EMBL/GenBank/DDBJ whole genome shotgun (WGS) entry which is preliminary data.</text>
</comment>
<dbReference type="EMBL" id="MLKD01000027">
    <property type="protein sequence ID" value="OQE15677.1"/>
    <property type="molecule type" value="Genomic_DNA"/>
</dbReference>
<proteinExistence type="predicted"/>
<keyword evidence="3" id="KW-1185">Reference proteome</keyword>
<accession>A0A1V6SNP2</accession>
<reference evidence="3" key="1">
    <citation type="journal article" date="2017" name="Nat. Microbiol.">
        <title>Global analysis of biosynthetic gene clusters reveals vast potential of secondary metabolite production in Penicillium species.</title>
        <authorList>
            <person name="Nielsen J.C."/>
            <person name="Grijseels S."/>
            <person name="Prigent S."/>
            <person name="Ji B."/>
            <person name="Dainat J."/>
            <person name="Nielsen K.F."/>
            <person name="Frisvad J.C."/>
            <person name="Workman M."/>
            <person name="Nielsen J."/>
        </authorList>
    </citation>
    <scope>NUCLEOTIDE SEQUENCE [LARGE SCALE GENOMIC DNA]</scope>
    <source>
        <strain evidence="3">IBT 24891</strain>
    </source>
</reference>
<sequence>MANAFQEFRNAPSSSYPSAVDQPVLNEDQGSPVRDGREPDSGNVELLETEDLEALSGATTRPARSCSDAVLLEGDSLAFTLIVIASATFDTSPIAEIA</sequence>
<evidence type="ECO:0000256" key="1">
    <source>
        <dbReference type="SAM" id="MobiDB-lite"/>
    </source>
</evidence>
<feature type="region of interest" description="Disordered" evidence="1">
    <location>
        <begin position="1"/>
        <end position="44"/>
    </location>
</feature>
<organism evidence="2 3">
    <name type="scientific">Penicillium steckii</name>
    <dbReference type="NCBI Taxonomy" id="303698"/>
    <lineage>
        <taxon>Eukaryota</taxon>
        <taxon>Fungi</taxon>
        <taxon>Dikarya</taxon>
        <taxon>Ascomycota</taxon>
        <taxon>Pezizomycotina</taxon>
        <taxon>Eurotiomycetes</taxon>
        <taxon>Eurotiomycetidae</taxon>
        <taxon>Eurotiales</taxon>
        <taxon>Aspergillaceae</taxon>
        <taxon>Penicillium</taxon>
    </lineage>
</organism>
<evidence type="ECO:0000313" key="2">
    <source>
        <dbReference type="EMBL" id="OQE15677.1"/>
    </source>
</evidence>
<dbReference type="Proteomes" id="UP000191285">
    <property type="component" value="Unassembled WGS sequence"/>
</dbReference>
<protein>
    <submittedName>
        <fullName evidence="2">Uncharacterized protein</fullName>
    </submittedName>
</protein>
<evidence type="ECO:0000313" key="3">
    <source>
        <dbReference type="Proteomes" id="UP000191285"/>
    </source>
</evidence>
<dbReference type="AlphaFoldDB" id="A0A1V6SNP2"/>
<name>A0A1V6SNP2_9EURO</name>